<feature type="domain" description="EGF-like" evidence="20">
    <location>
        <begin position="373"/>
        <end position="409"/>
    </location>
</feature>
<dbReference type="Pfam" id="PF21700">
    <property type="entry name" value="EGF_DL_JAG"/>
    <property type="match status" value="1"/>
</dbReference>
<keyword evidence="10 18" id="KW-0677">Repeat</keyword>
<feature type="disulfide bond" evidence="16">
    <location>
        <begin position="500"/>
        <end position="509"/>
    </location>
</feature>
<protein>
    <recommendedName>
        <fullName evidence="18">Delta-like protein</fullName>
    </recommendedName>
</protein>
<dbReference type="InterPro" id="IPR001881">
    <property type="entry name" value="EGF-like_Ca-bd_dom"/>
</dbReference>
<dbReference type="EMBL" id="CAJOBA010010088">
    <property type="protein sequence ID" value="CAF3864900.1"/>
    <property type="molecule type" value="Genomic_DNA"/>
</dbReference>
<evidence type="ECO:0000256" key="6">
    <source>
        <dbReference type="ARBA" id="ARBA00022525"/>
    </source>
</evidence>
<dbReference type="GO" id="GO:0016020">
    <property type="term" value="C:membrane"/>
    <property type="evidence" value="ECO:0007669"/>
    <property type="project" value="UniProtKB-SubCell"/>
</dbReference>
<evidence type="ECO:0000313" key="26">
    <source>
        <dbReference type="Proteomes" id="UP000663829"/>
    </source>
</evidence>
<keyword evidence="7 16" id="KW-0245">EGF-like domain</keyword>
<keyword evidence="13 18" id="KW-0472">Membrane</keyword>
<dbReference type="Proteomes" id="UP000682733">
    <property type="component" value="Unassembled WGS sequence"/>
</dbReference>
<dbReference type="GO" id="GO:0005112">
    <property type="term" value="F:Notch binding"/>
    <property type="evidence" value="ECO:0007669"/>
    <property type="project" value="TreeGrafter"/>
</dbReference>
<keyword evidence="26" id="KW-1185">Reference proteome</keyword>
<dbReference type="InterPro" id="IPR011651">
    <property type="entry name" value="Notch_ligand_N"/>
</dbReference>
<evidence type="ECO:0000256" key="4">
    <source>
        <dbReference type="ARBA" id="ARBA00022473"/>
    </source>
</evidence>
<name>A0A813UZJ3_9BILA</name>
<dbReference type="InterPro" id="IPR001774">
    <property type="entry name" value="DSL"/>
</dbReference>
<dbReference type="Pfam" id="PF00008">
    <property type="entry name" value="EGF"/>
    <property type="match status" value="3"/>
</dbReference>
<keyword evidence="9 18" id="KW-0732">Signal</keyword>
<dbReference type="CDD" id="cd00054">
    <property type="entry name" value="EGF_CA"/>
    <property type="match status" value="3"/>
</dbReference>
<keyword evidence="6" id="KW-0964">Secreted</keyword>
<dbReference type="FunFam" id="2.10.25.10:FF:000610">
    <property type="entry name" value="protein HEG homolog 1 isoform X1"/>
    <property type="match status" value="1"/>
</dbReference>
<evidence type="ECO:0000259" key="21">
    <source>
        <dbReference type="PROSITE" id="PS51051"/>
    </source>
</evidence>
<dbReference type="GO" id="GO:0005737">
    <property type="term" value="C:cytoplasm"/>
    <property type="evidence" value="ECO:0007669"/>
    <property type="project" value="UniProtKB-SubCell"/>
</dbReference>
<dbReference type="SMART" id="SM00181">
    <property type="entry name" value="EGF"/>
    <property type="match status" value="7"/>
</dbReference>
<dbReference type="PANTHER" id="PTHR24044:SF420">
    <property type="entry name" value="DELTA AND NOTCH-LIKE EPIDERMAL GROWTH FACTOR-RELATED RECEPTOR ISOFORM X1"/>
    <property type="match status" value="1"/>
</dbReference>
<keyword evidence="5" id="KW-0963">Cytoplasm</keyword>
<proteinExistence type="predicted"/>
<feature type="disulfide bond" evidence="17">
    <location>
        <begin position="228"/>
        <end position="237"/>
    </location>
</feature>
<dbReference type="PROSITE" id="PS51051">
    <property type="entry name" value="DSL"/>
    <property type="match status" value="1"/>
</dbReference>
<evidence type="ECO:0000313" key="24">
    <source>
        <dbReference type="EMBL" id="CAF3617170.1"/>
    </source>
</evidence>
<feature type="disulfide bond" evidence="17">
    <location>
        <begin position="208"/>
        <end position="220"/>
    </location>
</feature>
<evidence type="ECO:0000256" key="15">
    <source>
        <dbReference type="ARBA" id="ARBA00023180"/>
    </source>
</evidence>
<feature type="transmembrane region" description="Helical" evidence="19">
    <location>
        <begin position="526"/>
        <end position="552"/>
    </location>
</feature>
<accession>A0A813UZJ3</accession>
<evidence type="ECO:0000256" key="5">
    <source>
        <dbReference type="ARBA" id="ARBA00022490"/>
    </source>
</evidence>
<dbReference type="PROSITE" id="PS01186">
    <property type="entry name" value="EGF_2"/>
    <property type="match status" value="2"/>
</dbReference>
<feature type="domain" description="EGF-like" evidence="20">
    <location>
        <begin position="472"/>
        <end position="510"/>
    </location>
</feature>
<keyword evidence="14 16" id="KW-1015">Disulfide bond</keyword>
<feature type="disulfide bond" evidence="16">
    <location>
        <begin position="399"/>
        <end position="408"/>
    </location>
</feature>
<evidence type="ECO:0000256" key="11">
    <source>
        <dbReference type="ARBA" id="ARBA00022837"/>
    </source>
</evidence>
<keyword evidence="11" id="KW-0106">Calcium</keyword>
<dbReference type="Proteomes" id="UP000663829">
    <property type="component" value="Unassembled WGS sequence"/>
</dbReference>
<dbReference type="GO" id="GO:0005576">
    <property type="term" value="C:extracellular region"/>
    <property type="evidence" value="ECO:0007669"/>
    <property type="project" value="UniProtKB-SubCell"/>
</dbReference>
<evidence type="ECO:0000256" key="9">
    <source>
        <dbReference type="ARBA" id="ARBA00022729"/>
    </source>
</evidence>
<feature type="disulfide bond" evidence="17">
    <location>
        <begin position="195"/>
        <end position="204"/>
    </location>
</feature>
<evidence type="ECO:0000313" key="22">
    <source>
        <dbReference type="EMBL" id="CAF0830256.1"/>
    </source>
</evidence>
<evidence type="ECO:0000256" key="19">
    <source>
        <dbReference type="SAM" id="Phobius"/>
    </source>
</evidence>
<gene>
    <name evidence="22" type="ORF">GPM918_LOCUS5015</name>
    <name evidence="23" type="ORF">OVA965_LOCUS19403</name>
    <name evidence="24" type="ORF">SRO942_LOCUS5010</name>
    <name evidence="25" type="ORF">TMI583_LOCUS19421</name>
</gene>
<dbReference type="GO" id="GO:0005509">
    <property type="term" value="F:calcium ion binding"/>
    <property type="evidence" value="ECO:0007669"/>
    <property type="project" value="InterPro"/>
</dbReference>
<dbReference type="EMBL" id="CAJNOK010009985">
    <property type="protein sequence ID" value="CAF1103337.1"/>
    <property type="molecule type" value="Genomic_DNA"/>
</dbReference>
<evidence type="ECO:0000256" key="17">
    <source>
        <dbReference type="PROSITE-ProRule" id="PRU00377"/>
    </source>
</evidence>
<dbReference type="Pfam" id="PF07657">
    <property type="entry name" value="MNNL"/>
    <property type="match status" value="1"/>
</dbReference>
<evidence type="ECO:0000259" key="20">
    <source>
        <dbReference type="PROSITE" id="PS50026"/>
    </source>
</evidence>
<reference evidence="22" key="1">
    <citation type="submission" date="2021-02" db="EMBL/GenBank/DDBJ databases">
        <authorList>
            <person name="Nowell W R."/>
        </authorList>
    </citation>
    <scope>NUCLEOTIDE SEQUENCE</scope>
</reference>
<keyword evidence="12 18" id="KW-1133">Transmembrane helix</keyword>
<dbReference type="SUPFAM" id="SSF57196">
    <property type="entry name" value="EGF/Laminin"/>
    <property type="match status" value="4"/>
</dbReference>
<dbReference type="PANTHER" id="PTHR24044">
    <property type="entry name" value="NOTCH LIGAND FAMILY MEMBER"/>
    <property type="match status" value="1"/>
</dbReference>
<evidence type="ECO:0000256" key="12">
    <source>
        <dbReference type="ARBA" id="ARBA00022989"/>
    </source>
</evidence>
<comment type="caution">
    <text evidence="16">Lacks conserved residue(s) required for the propagation of feature annotation.</text>
</comment>
<dbReference type="PROSITE" id="PS50026">
    <property type="entry name" value="EGF_3"/>
    <property type="match status" value="4"/>
</dbReference>
<evidence type="ECO:0000256" key="18">
    <source>
        <dbReference type="RuleBase" id="RU280815"/>
    </source>
</evidence>
<feature type="domain" description="EGF-like" evidence="20">
    <location>
        <begin position="431"/>
        <end position="470"/>
    </location>
</feature>
<dbReference type="InterPro" id="IPR050906">
    <property type="entry name" value="Notch_signaling"/>
</dbReference>
<dbReference type="SMART" id="SM00179">
    <property type="entry name" value="EGF_CA"/>
    <property type="match status" value="3"/>
</dbReference>
<comment type="subcellular location">
    <subcellularLocation>
        <location evidence="2">Cytoplasm</location>
    </subcellularLocation>
    <subcellularLocation>
        <location evidence="1 18">Membrane</location>
        <topology evidence="1 18">Single-pass type I membrane protein</topology>
    </subcellularLocation>
    <subcellularLocation>
        <location evidence="3">Secreted</location>
    </subcellularLocation>
</comment>
<dbReference type="EMBL" id="CAJOBC010000707">
    <property type="protein sequence ID" value="CAF3617170.1"/>
    <property type="molecule type" value="Genomic_DNA"/>
</dbReference>
<dbReference type="Gene3D" id="2.60.40.3510">
    <property type="match status" value="1"/>
</dbReference>
<dbReference type="PROSITE" id="PS00022">
    <property type="entry name" value="EGF_1"/>
    <property type="match status" value="5"/>
</dbReference>
<sequence length="653" mass="73791">MAQISLYSNDGLRSSKHVMCGKFELQLTRFQNPKGLNVNGSCCSGPNLFFTCLQPCKTFIRLCLRYINPTLDDISSSSTTTKNSSSALLSPDSCTFGFHETPVLGGNNLDFTQTPTGRPNIFQLPFNFSWMSDFVLQIDLFNDKTYDGITFPGSNRELIFSKLMRSSLHVGSSWSESSSSDSFEHELEYHYRVECEQHFYGDQCSKHCRERDDDYGHYTCTKEGDRQCIQGWQGINCQRAICSTDCSFENGYCTQPGECKCRAGWRGSKCNQCAVYPGCANGYCTAPFTCVCHEGWTGPFCNNCKYYLDTCIGKRVEQFTYAFLLFFLPVSKTCSSRPCLHDGECTTTANGAYKCICRPYFTGEHCETYLLSSATICQNNLCQNQGTCIQEHQSYRCICAKGFQGILCDERDGQLQQRILCERDSSSVAAFGELCLKHQCYNGGTCLVKQDDNSKPTCSCVDGWQGADCRQPVDYCETSHPCRNGGICSSFPTKGFQCTCSSKYIGLYCEIDLTLIRPSKFHQNRFSLLSIILCIIPVPITLMGCSIIFYYYRRKQRATQHQQYHYPTLNVDIEKLGTSQIWATNLLKSNIMEEKICEKKNVNLTLTTEIFQKMSKLESSYESDLKSSNEKQQLSPKINYNIKLLPNHVASLV</sequence>
<dbReference type="OrthoDB" id="283575at2759"/>
<evidence type="ECO:0000313" key="23">
    <source>
        <dbReference type="EMBL" id="CAF1103337.1"/>
    </source>
</evidence>
<dbReference type="InterPro" id="IPR000742">
    <property type="entry name" value="EGF"/>
</dbReference>
<dbReference type="Gene3D" id="2.10.25.10">
    <property type="entry name" value="Laminin"/>
    <property type="match status" value="5"/>
</dbReference>
<dbReference type="Proteomes" id="UP000677228">
    <property type="component" value="Unassembled WGS sequence"/>
</dbReference>
<evidence type="ECO:0000256" key="14">
    <source>
        <dbReference type="ARBA" id="ARBA00023157"/>
    </source>
</evidence>
<evidence type="ECO:0000256" key="3">
    <source>
        <dbReference type="ARBA" id="ARBA00004613"/>
    </source>
</evidence>
<dbReference type="EMBL" id="CAJNOQ010000708">
    <property type="protein sequence ID" value="CAF0830256.1"/>
    <property type="molecule type" value="Genomic_DNA"/>
</dbReference>
<keyword evidence="4 18" id="KW-0217">Developmental protein</keyword>
<feature type="domain" description="EGF-like" evidence="20">
    <location>
        <begin position="330"/>
        <end position="367"/>
    </location>
</feature>
<feature type="disulfide bond" evidence="16">
    <location>
        <begin position="357"/>
        <end position="366"/>
    </location>
</feature>
<keyword evidence="15" id="KW-0325">Glycoprotein</keyword>
<evidence type="ECO:0000256" key="16">
    <source>
        <dbReference type="PROSITE-ProRule" id="PRU00076"/>
    </source>
</evidence>
<evidence type="ECO:0000256" key="2">
    <source>
        <dbReference type="ARBA" id="ARBA00004496"/>
    </source>
</evidence>
<evidence type="ECO:0000256" key="8">
    <source>
        <dbReference type="ARBA" id="ARBA00022692"/>
    </source>
</evidence>
<dbReference type="FunFam" id="2.10.25.140:FF:000001">
    <property type="entry name" value="Delta-like protein"/>
    <property type="match status" value="1"/>
</dbReference>
<dbReference type="FunFam" id="2.10.25.10:FF:000425">
    <property type="entry name" value="Eyes shut homolog"/>
    <property type="match status" value="1"/>
</dbReference>
<keyword evidence="8 18" id="KW-0812">Transmembrane</keyword>
<dbReference type="Gene3D" id="2.10.25.140">
    <property type="match status" value="1"/>
</dbReference>
<dbReference type="Pfam" id="PF01414">
    <property type="entry name" value="DSL"/>
    <property type="match status" value="1"/>
</dbReference>
<dbReference type="SMART" id="SM00051">
    <property type="entry name" value="DSL"/>
    <property type="match status" value="1"/>
</dbReference>
<feature type="domain" description="DSL" evidence="21">
    <location>
        <begin position="193"/>
        <end position="237"/>
    </location>
</feature>
<evidence type="ECO:0000256" key="7">
    <source>
        <dbReference type="ARBA" id="ARBA00022536"/>
    </source>
</evidence>
<dbReference type="Proteomes" id="UP000681722">
    <property type="component" value="Unassembled WGS sequence"/>
</dbReference>
<dbReference type="FunFam" id="2.10.25.10:FF:000018">
    <property type="entry name" value="Delta-like 1"/>
    <property type="match status" value="1"/>
</dbReference>
<feature type="disulfide bond" evidence="16">
    <location>
        <begin position="460"/>
        <end position="469"/>
    </location>
</feature>
<comment type="caution">
    <text evidence="22">The sequence shown here is derived from an EMBL/GenBank/DDBJ whole genome shotgun (WGS) entry which is preliminary data.</text>
</comment>
<dbReference type="GO" id="GO:0007219">
    <property type="term" value="P:Notch signaling pathway"/>
    <property type="evidence" value="ECO:0007669"/>
    <property type="project" value="InterPro"/>
</dbReference>
<evidence type="ECO:0000256" key="10">
    <source>
        <dbReference type="ARBA" id="ARBA00022737"/>
    </source>
</evidence>
<evidence type="ECO:0000256" key="1">
    <source>
        <dbReference type="ARBA" id="ARBA00004479"/>
    </source>
</evidence>
<dbReference type="AlphaFoldDB" id="A0A813UZJ3"/>
<comment type="function">
    <text evidence="18">Putative Notch ligand involved in the mediation of Notch signaling.</text>
</comment>
<evidence type="ECO:0000256" key="13">
    <source>
        <dbReference type="ARBA" id="ARBA00023136"/>
    </source>
</evidence>
<evidence type="ECO:0000313" key="25">
    <source>
        <dbReference type="EMBL" id="CAF3864900.1"/>
    </source>
</evidence>
<organism evidence="22 26">
    <name type="scientific">Didymodactylos carnosus</name>
    <dbReference type="NCBI Taxonomy" id="1234261"/>
    <lineage>
        <taxon>Eukaryota</taxon>
        <taxon>Metazoa</taxon>
        <taxon>Spiralia</taxon>
        <taxon>Gnathifera</taxon>
        <taxon>Rotifera</taxon>
        <taxon>Eurotatoria</taxon>
        <taxon>Bdelloidea</taxon>
        <taxon>Philodinida</taxon>
        <taxon>Philodinidae</taxon>
        <taxon>Didymodactylos</taxon>
    </lineage>
</organism>